<keyword evidence="2" id="KW-1133">Transmembrane helix</keyword>
<dbReference type="EnsemblMetazoa" id="XM_031926927">
    <property type="protein sequence ID" value="XP_031782787"/>
    <property type="gene ID" value="LOC100123590"/>
</dbReference>
<evidence type="ECO:0000313" key="4">
    <source>
        <dbReference type="Proteomes" id="UP000002358"/>
    </source>
</evidence>
<sequence>MGRLGFNLAAKAPLQQDAEIAVSGGDGKTEKIKSAGIYFDEGTNSKIKAMRLLVLALLMTCVFMSAFIALPQLTRLCRIDSCSANVNYKVCENITRLIESNQECSDKIESLLRQLQETNDKKEKLEDILDSRESSLVSSDSIGDSYNPVVSFNGEPVNNFMPIVESMIDDENSLNIPSFGDDESAIDIGMGYER</sequence>
<evidence type="ECO:0000256" key="1">
    <source>
        <dbReference type="SAM" id="Coils"/>
    </source>
</evidence>
<keyword evidence="1" id="KW-0175">Coiled coil</keyword>
<dbReference type="Proteomes" id="UP000002358">
    <property type="component" value="Chromosome 3"/>
</dbReference>
<dbReference type="InParanoid" id="A0A7M7Q8Q0"/>
<dbReference type="GeneID" id="100123590"/>
<accession>A0A7M7Q8Q0</accession>
<dbReference type="SMR" id="A0A7M7Q8Q0"/>
<keyword evidence="2" id="KW-0472">Membrane</keyword>
<keyword evidence="4" id="KW-1185">Reference proteome</keyword>
<feature type="transmembrane region" description="Helical" evidence="2">
    <location>
        <begin position="52"/>
        <end position="73"/>
    </location>
</feature>
<feature type="coiled-coil region" evidence="1">
    <location>
        <begin position="94"/>
        <end position="135"/>
    </location>
</feature>
<name>A0A7M7Q8Q0_NASVI</name>
<reference evidence="3" key="1">
    <citation type="submission" date="2021-01" db="UniProtKB">
        <authorList>
            <consortium name="EnsemblMetazoa"/>
        </authorList>
    </citation>
    <scope>IDENTIFICATION</scope>
</reference>
<protein>
    <submittedName>
        <fullName evidence="3">Uncharacterized protein</fullName>
    </submittedName>
</protein>
<dbReference type="RefSeq" id="XP_031782787.1">
    <property type="nucleotide sequence ID" value="XM_031926927.2"/>
</dbReference>
<dbReference type="AlphaFoldDB" id="A0A7M7Q8Q0"/>
<organism evidence="3 4">
    <name type="scientific">Nasonia vitripennis</name>
    <name type="common">Parasitic wasp</name>
    <dbReference type="NCBI Taxonomy" id="7425"/>
    <lineage>
        <taxon>Eukaryota</taxon>
        <taxon>Metazoa</taxon>
        <taxon>Ecdysozoa</taxon>
        <taxon>Arthropoda</taxon>
        <taxon>Hexapoda</taxon>
        <taxon>Insecta</taxon>
        <taxon>Pterygota</taxon>
        <taxon>Neoptera</taxon>
        <taxon>Endopterygota</taxon>
        <taxon>Hymenoptera</taxon>
        <taxon>Apocrita</taxon>
        <taxon>Proctotrupomorpha</taxon>
        <taxon>Chalcidoidea</taxon>
        <taxon>Pteromalidae</taxon>
        <taxon>Pteromalinae</taxon>
        <taxon>Nasonia</taxon>
    </lineage>
</organism>
<proteinExistence type="predicted"/>
<dbReference type="KEGG" id="nvi:100123590"/>
<evidence type="ECO:0000256" key="2">
    <source>
        <dbReference type="SAM" id="Phobius"/>
    </source>
</evidence>
<keyword evidence="2" id="KW-0812">Transmembrane</keyword>
<evidence type="ECO:0000313" key="3">
    <source>
        <dbReference type="EnsemblMetazoa" id="XP_031782787"/>
    </source>
</evidence>